<reference evidence="2" key="1">
    <citation type="journal article" date="2019" name="Int. J. Syst. Evol. Microbiol.">
        <title>The Global Catalogue of Microorganisms (GCM) 10K type strain sequencing project: providing services to taxonomists for standard genome sequencing and annotation.</title>
        <authorList>
            <consortium name="The Broad Institute Genomics Platform"/>
            <consortium name="The Broad Institute Genome Sequencing Center for Infectious Disease"/>
            <person name="Wu L."/>
            <person name="Ma J."/>
        </authorList>
    </citation>
    <scope>NUCLEOTIDE SEQUENCE [LARGE SCALE GENOMIC DNA]</scope>
    <source>
        <strain evidence="2">CGMCC 4.7330</strain>
    </source>
</reference>
<proteinExistence type="predicted"/>
<accession>A0ABV8E0I0</accession>
<gene>
    <name evidence="1" type="ORF">ACFO0B_26945</name>
</gene>
<dbReference type="RefSeq" id="WP_378615658.1">
    <property type="nucleotide sequence ID" value="NZ_JBHSAX010000022.1"/>
</dbReference>
<keyword evidence="2" id="KW-1185">Reference proteome</keyword>
<sequence length="238" mass="25818">MSDSLFEAANSFADRHPALFGELTLTGLPAIDPFVLGSGDPLGFGAAFGESIQTGSLFPDPAVVAPATDVYRNWLRDNSIGAPGQHTAGFGQWSEAAGSWGGEFTQATSGVWAEQGLAVLFPGLAGAWYPIFDRLRRELFTPRLMLRQRRWRGGTWVRQQWATIGARVRSRLNPGVFRCRSAGVVSALVRLKSLLVRWCQRAEPAPGQLVTARSHPTRGPDHLRVAVTPIRLAGSSRA</sequence>
<organism evidence="1 2">
    <name type="scientific">Nocardia jiangsuensis</name>
    <dbReference type="NCBI Taxonomy" id="1691563"/>
    <lineage>
        <taxon>Bacteria</taxon>
        <taxon>Bacillati</taxon>
        <taxon>Actinomycetota</taxon>
        <taxon>Actinomycetes</taxon>
        <taxon>Mycobacteriales</taxon>
        <taxon>Nocardiaceae</taxon>
        <taxon>Nocardia</taxon>
    </lineage>
</organism>
<comment type="caution">
    <text evidence="1">The sequence shown here is derived from an EMBL/GenBank/DDBJ whole genome shotgun (WGS) entry which is preliminary data.</text>
</comment>
<dbReference type="Proteomes" id="UP001595696">
    <property type="component" value="Unassembled WGS sequence"/>
</dbReference>
<evidence type="ECO:0000313" key="1">
    <source>
        <dbReference type="EMBL" id="MFC3965643.1"/>
    </source>
</evidence>
<protein>
    <submittedName>
        <fullName evidence="1">Uncharacterized protein</fullName>
    </submittedName>
</protein>
<name>A0ABV8E0I0_9NOCA</name>
<evidence type="ECO:0000313" key="2">
    <source>
        <dbReference type="Proteomes" id="UP001595696"/>
    </source>
</evidence>
<dbReference type="EMBL" id="JBHSAX010000022">
    <property type="protein sequence ID" value="MFC3965643.1"/>
    <property type="molecule type" value="Genomic_DNA"/>
</dbReference>